<protein>
    <submittedName>
        <fullName evidence="1">Uncharacterized protein</fullName>
    </submittedName>
</protein>
<evidence type="ECO:0000313" key="1">
    <source>
        <dbReference type="EMBL" id="GGO90795.1"/>
    </source>
</evidence>
<dbReference type="Proteomes" id="UP000655410">
    <property type="component" value="Unassembled WGS sequence"/>
</dbReference>
<keyword evidence="2" id="KW-1185">Reference proteome</keyword>
<reference evidence="2" key="1">
    <citation type="journal article" date="2019" name="Int. J. Syst. Evol. Microbiol.">
        <title>The Global Catalogue of Microorganisms (GCM) 10K type strain sequencing project: providing services to taxonomists for standard genome sequencing and annotation.</title>
        <authorList>
            <consortium name="The Broad Institute Genomics Platform"/>
            <consortium name="The Broad Institute Genome Sequencing Center for Infectious Disease"/>
            <person name="Wu L."/>
            <person name="Ma J."/>
        </authorList>
    </citation>
    <scope>NUCLEOTIDE SEQUENCE [LARGE SCALE GENOMIC DNA]</scope>
    <source>
        <strain evidence="2">CGMCC 4.7371</strain>
    </source>
</reference>
<organism evidence="1 2">
    <name type="scientific">Nocardioides phosphati</name>
    <dbReference type="NCBI Taxonomy" id="1867775"/>
    <lineage>
        <taxon>Bacteria</taxon>
        <taxon>Bacillati</taxon>
        <taxon>Actinomycetota</taxon>
        <taxon>Actinomycetes</taxon>
        <taxon>Propionibacteriales</taxon>
        <taxon>Nocardioidaceae</taxon>
        <taxon>Nocardioides</taxon>
    </lineage>
</organism>
<comment type="caution">
    <text evidence="1">The sequence shown here is derived from an EMBL/GenBank/DDBJ whole genome shotgun (WGS) entry which is preliminary data.</text>
</comment>
<sequence length="136" mass="14406">MKRILVVVAALLVLLAGAVFGGALFLANGVPLPIAFRTWTVTSMTGFGADNVAEGHLRFIDGDLKLDDGVNQMTLDIRWEHDGFTVVRTKATTTAAAIGPHSHLAELADPGGHVDVTLRGHRLTLTNGAKVVVAER</sequence>
<name>A0ABQ2NCJ0_9ACTN</name>
<gene>
    <name evidence="1" type="ORF">GCM10011584_23410</name>
</gene>
<dbReference type="EMBL" id="BMNI01000005">
    <property type="protein sequence ID" value="GGO90795.1"/>
    <property type="molecule type" value="Genomic_DNA"/>
</dbReference>
<accession>A0ABQ2NCJ0</accession>
<dbReference type="RefSeq" id="WP_188784195.1">
    <property type="nucleotide sequence ID" value="NZ_BMNI01000005.1"/>
</dbReference>
<proteinExistence type="predicted"/>
<evidence type="ECO:0000313" key="2">
    <source>
        <dbReference type="Proteomes" id="UP000655410"/>
    </source>
</evidence>